<evidence type="ECO:0000313" key="2">
    <source>
        <dbReference type="Proteomes" id="UP000656813"/>
    </source>
</evidence>
<dbReference type="AlphaFoldDB" id="A0A8J2ZW01"/>
<dbReference type="InterPro" id="IPR058930">
    <property type="entry name" value="YwzD"/>
</dbReference>
<comment type="caution">
    <text evidence="1">The sequence shown here is derived from an EMBL/GenBank/DDBJ whole genome shotgun (WGS) entry which is preliminary data.</text>
</comment>
<dbReference type="Proteomes" id="UP000656813">
    <property type="component" value="Unassembled WGS sequence"/>
</dbReference>
<keyword evidence="2" id="KW-1185">Reference proteome</keyword>
<sequence>MVISEHLNQQKLKEILIYIVQKGQETDEIGVIEIVEDIKQQIAATVDD</sequence>
<gene>
    <name evidence="1" type="ORF">GCM10007096_19940</name>
</gene>
<protein>
    <submittedName>
        <fullName evidence="1">Uncharacterized protein</fullName>
    </submittedName>
</protein>
<reference evidence="1" key="1">
    <citation type="journal article" date="2014" name="Int. J. Syst. Evol. Microbiol.">
        <title>Complete genome sequence of Corynebacterium casei LMG S-19264T (=DSM 44701T), isolated from a smear-ripened cheese.</title>
        <authorList>
            <consortium name="US DOE Joint Genome Institute (JGI-PGF)"/>
            <person name="Walter F."/>
            <person name="Albersmeier A."/>
            <person name="Kalinowski J."/>
            <person name="Ruckert C."/>
        </authorList>
    </citation>
    <scope>NUCLEOTIDE SEQUENCE</scope>
    <source>
        <strain evidence="1">CGMCC 1.12777</strain>
    </source>
</reference>
<dbReference type="EMBL" id="BMFV01000013">
    <property type="protein sequence ID" value="GGH81681.1"/>
    <property type="molecule type" value="Genomic_DNA"/>
</dbReference>
<organism evidence="1 2">
    <name type="scientific">Pullulanibacillus pueri</name>
    <dbReference type="NCBI Taxonomy" id="1437324"/>
    <lineage>
        <taxon>Bacteria</taxon>
        <taxon>Bacillati</taxon>
        <taxon>Bacillota</taxon>
        <taxon>Bacilli</taxon>
        <taxon>Bacillales</taxon>
        <taxon>Sporolactobacillaceae</taxon>
        <taxon>Pullulanibacillus</taxon>
    </lineage>
</organism>
<name>A0A8J2ZW01_9BACL</name>
<reference evidence="1" key="2">
    <citation type="submission" date="2020-09" db="EMBL/GenBank/DDBJ databases">
        <authorList>
            <person name="Sun Q."/>
            <person name="Zhou Y."/>
        </authorList>
    </citation>
    <scope>NUCLEOTIDE SEQUENCE</scope>
    <source>
        <strain evidence="1">CGMCC 1.12777</strain>
    </source>
</reference>
<evidence type="ECO:0000313" key="1">
    <source>
        <dbReference type="EMBL" id="GGH81681.1"/>
    </source>
</evidence>
<accession>A0A8J2ZW01</accession>
<dbReference type="Pfam" id="PF26162">
    <property type="entry name" value="YwzD"/>
    <property type="match status" value="1"/>
</dbReference>
<dbReference type="RefSeq" id="WP_188497252.1">
    <property type="nucleotide sequence ID" value="NZ_BMFV01000013.1"/>
</dbReference>
<proteinExistence type="predicted"/>